<evidence type="ECO:0000313" key="2">
    <source>
        <dbReference type="EMBL" id="RVU38361.1"/>
    </source>
</evidence>
<accession>A0A437QV25</accession>
<dbReference type="InterPro" id="IPR029068">
    <property type="entry name" value="Glyas_Bleomycin-R_OHBP_Dase"/>
</dbReference>
<reference evidence="3" key="1">
    <citation type="submission" date="2019-01" db="EMBL/GenBank/DDBJ databases">
        <title>Gri0909 isolated from a small marine red alga.</title>
        <authorList>
            <person name="Kim J."/>
            <person name="Jeong S.E."/>
            <person name="Jeon C.O."/>
        </authorList>
    </citation>
    <scope>NUCLEOTIDE SEQUENCE [LARGE SCALE GENOMIC DNA]</scope>
    <source>
        <strain evidence="3">Gri0909</strain>
    </source>
</reference>
<organism evidence="2 3">
    <name type="scientific">Hwanghaeella grinnelliae</name>
    <dbReference type="NCBI Taxonomy" id="2500179"/>
    <lineage>
        <taxon>Bacteria</taxon>
        <taxon>Pseudomonadati</taxon>
        <taxon>Pseudomonadota</taxon>
        <taxon>Alphaproteobacteria</taxon>
        <taxon>Rhodospirillales</taxon>
        <taxon>Rhodospirillaceae</taxon>
        <taxon>Hwanghaeella</taxon>
    </lineage>
</organism>
<dbReference type="PROSITE" id="PS51819">
    <property type="entry name" value="VOC"/>
    <property type="match status" value="1"/>
</dbReference>
<dbReference type="Proteomes" id="UP000287447">
    <property type="component" value="Unassembled WGS sequence"/>
</dbReference>
<evidence type="ECO:0000259" key="1">
    <source>
        <dbReference type="PROSITE" id="PS51819"/>
    </source>
</evidence>
<dbReference type="OrthoDB" id="9796521at2"/>
<comment type="caution">
    <text evidence="2">The sequence shown here is derived from an EMBL/GenBank/DDBJ whole genome shotgun (WGS) entry which is preliminary data.</text>
</comment>
<sequence>MQFTRLGLILLTKNYEACVDFYTKTLGLPVMYEKDEPGSTLTCCDFGGAYLMIEVGGPEPPQPENKSKTIEQNPTKLRFNVEDVEATAAELRQKGVAIQVETYPWGTIADFTDPDGNLCSLRDEGSFR</sequence>
<keyword evidence="3" id="KW-1185">Reference proteome</keyword>
<protein>
    <submittedName>
        <fullName evidence="2">Glyoxalase</fullName>
    </submittedName>
</protein>
<dbReference type="EMBL" id="SADE01000001">
    <property type="protein sequence ID" value="RVU38361.1"/>
    <property type="molecule type" value="Genomic_DNA"/>
</dbReference>
<dbReference type="SUPFAM" id="SSF54593">
    <property type="entry name" value="Glyoxalase/Bleomycin resistance protein/Dihydroxybiphenyl dioxygenase"/>
    <property type="match status" value="1"/>
</dbReference>
<proteinExistence type="predicted"/>
<dbReference type="AlphaFoldDB" id="A0A437QV25"/>
<dbReference type="InterPro" id="IPR004360">
    <property type="entry name" value="Glyas_Fos-R_dOase_dom"/>
</dbReference>
<feature type="domain" description="VOC" evidence="1">
    <location>
        <begin position="2"/>
        <end position="124"/>
    </location>
</feature>
<dbReference type="InterPro" id="IPR037523">
    <property type="entry name" value="VOC_core"/>
</dbReference>
<evidence type="ECO:0000313" key="3">
    <source>
        <dbReference type="Proteomes" id="UP000287447"/>
    </source>
</evidence>
<dbReference type="Gene3D" id="3.10.180.10">
    <property type="entry name" value="2,3-Dihydroxybiphenyl 1,2-Dioxygenase, domain 1"/>
    <property type="match status" value="1"/>
</dbReference>
<dbReference type="RefSeq" id="WP_127763733.1">
    <property type="nucleotide sequence ID" value="NZ_SADE01000001.1"/>
</dbReference>
<dbReference type="Pfam" id="PF00903">
    <property type="entry name" value="Glyoxalase"/>
    <property type="match status" value="1"/>
</dbReference>
<gene>
    <name evidence="2" type="ORF">EOI86_03465</name>
</gene>
<name>A0A437QV25_9PROT</name>